<organism evidence="1">
    <name type="scientific">uncultured Eubacteriales bacterium</name>
    <dbReference type="NCBI Taxonomy" id="172733"/>
    <lineage>
        <taxon>Bacteria</taxon>
        <taxon>Bacillati</taxon>
        <taxon>Bacillota</taxon>
        <taxon>Clostridia</taxon>
        <taxon>Eubacteriales</taxon>
        <taxon>environmental samples</taxon>
    </lineage>
</organism>
<proteinExistence type="predicted"/>
<protein>
    <submittedName>
        <fullName evidence="1">Uncharacterized protein</fullName>
    </submittedName>
</protein>
<sequence>MIVEQTFDIKANKYYNKNRR</sequence>
<dbReference type="AlphaFoldDB" id="A0A212K743"/>
<reference evidence="1" key="1">
    <citation type="submission" date="2016-04" db="EMBL/GenBank/DDBJ databases">
        <authorList>
            <person name="Evans L.H."/>
            <person name="Alamgir A."/>
            <person name="Owens N."/>
            <person name="Weber N.D."/>
            <person name="Virtaneva K."/>
            <person name="Barbian K."/>
            <person name="Babar A."/>
            <person name="Rosenke K."/>
        </authorList>
    </citation>
    <scope>NUCLEOTIDE SEQUENCE</scope>
    <source>
        <strain evidence="1">86</strain>
    </source>
</reference>
<accession>A0A212K743</accession>
<name>A0A212K743_9FIRM</name>
<evidence type="ECO:0000313" key="1">
    <source>
        <dbReference type="EMBL" id="SBW07543.1"/>
    </source>
</evidence>
<gene>
    <name evidence="1" type="ORF">KL86CLO1_12314</name>
</gene>
<dbReference type="EMBL" id="FLUN01000001">
    <property type="protein sequence ID" value="SBW07543.1"/>
    <property type="molecule type" value="Genomic_DNA"/>
</dbReference>